<dbReference type="EMBL" id="BMED01000001">
    <property type="protein sequence ID" value="GGC66704.1"/>
    <property type="molecule type" value="Genomic_DNA"/>
</dbReference>
<name>A0A916UD60_9BURK</name>
<sequence>MTHANSLLNSSSDYRARDAAITCQSYSLVRKLEGISYELFELYWRDVHGPLCARLPGLGFYVQHHFSRERRTNLWPAIPDVRRIDISLDGAVEIGFPNIVDQNRFFDASSILFSEETHLFGWDNAYSLPQGSHTYVDRQADGIPNGPDKLHRLHLYLNGKPGTEFHAWAIAFAEHLASAAAVQKLRLHLPEAYDNGRPQPPSPGVDHYVIDDMLHPAVMEIGFENALAANLFFASDDFQAAVAGQSRHIQAMAVFLVAGVYTYIRDSTPTTAGLRGSRTAEIIGVMGAANQTYSEVTSLFYNKR</sequence>
<dbReference type="GO" id="GO:0016491">
    <property type="term" value="F:oxidoreductase activity"/>
    <property type="evidence" value="ECO:0007669"/>
    <property type="project" value="InterPro"/>
</dbReference>
<reference evidence="2" key="2">
    <citation type="submission" date="2020-09" db="EMBL/GenBank/DDBJ databases">
        <authorList>
            <person name="Sun Q."/>
            <person name="Zhou Y."/>
        </authorList>
    </citation>
    <scope>NUCLEOTIDE SEQUENCE</scope>
    <source>
        <strain evidence="2">CGMCC 1.10998</strain>
    </source>
</reference>
<accession>A0A916UD60</accession>
<comment type="caution">
    <text evidence="2">The sequence shown here is derived from an EMBL/GenBank/DDBJ whole genome shotgun (WGS) entry which is preliminary data.</text>
</comment>
<dbReference type="Gene3D" id="3.30.70.100">
    <property type="match status" value="1"/>
</dbReference>
<feature type="domain" description="EthD" evidence="1">
    <location>
        <begin position="33"/>
        <end position="106"/>
    </location>
</feature>
<protein>
    <recommendedName>
        <fullName evidence="1">EthD domain-containing protein</fullName>
    </recommendedName>
</protein>
<dbReference type="AlphaFoldDB" id="A0A916UD60"/>
<dbReference type="InterPro" id="IPR011008">
    <property type="entry name" value="Dimeric_a/b-barrel"/>
</dbReference>
<dbReference type="RefSeq" id="WP_229750942.1">
    <property type="nucleotide sequence ID" value="NZ_BMED01000001.1"/>
</dbReference>
<organism evidence="2 3">
    <name type="scientific">Undibacterium terreum</name>
    <dbReference type="NCBI Taxonomy" id="1224302"/>
    <lineage>
        <taxon>Bacteria</taxon>
        <taxon>Pseudomonadati</taxon>
        <taxon>Pseudomonadota</taxon>
        <taxon>Betaproteobacteria</taxon>
        <taxon>Burkholderiales</taxon>
        <taxon>Oxalobacteraceae</taxon>
        <taxon>Undibacterium</taxon>
    </lineage>
</organism>
<keyword evidence="3" id="KW-1185">Reference proteome</keyword>
<evidence type="ECO:0000313" key="3">
    <source>
        <dbReference type="Proteomes" id="UP000637423"/>
    </source>
</evidence>
<dbReference type="SUPFAM" id="SSF54909">
    <property type="entry name" value="Dimeric alpha+beta barrel"/>
    <property type="match status" value="1"/>
</dbReference>
<gene>
    <name evidence="2" type="ORF">GCM10011396_12180</name>
</gene>
<dbReference type="InterPro" id="IPR009799">
    <property type="entry name" value="EthD_dom"/>
</dbReference>
<proteinExistence type="predicted"/>
<evidence type="ECO:0000259" key="1">
    <source>
        <dbReference type="Pfam" id="PF07110"/>
    </source>
</evidence>
<dbReference type="Proteomes" id="UP000637423">
    <property type="component" value="Unassembled WGS sequence"/>
</dbReference>
<evidence type="ECO:0000313" key="2">
    <source>
        <dbReference type="EMBL" id="GGC66704.1"/>
    </source>
</evidence>
<dbReference type="Pfam" id="PF07110">
    <property type="entry name" value="EthD"/>
    <property type="match status" value="1"/>
</dbReference>
<reference evidence="2" key="1">
    <citation type="journal article" date="2014" name="Int. J. Syst. Evol. Microbiol.">
        <title>Complete genome sequence of Corynebacterium casei LMG S-19264T (=DSM 44701T), isolated from a smear-ripened cheese.</title>
        <authorList>
            <consortium name="US DOE Joint Genome Institute (JGI-PGF)"/>
            <person name="Walter F."/>
            <person name="Albersmeier A."/>
            <person name="Kalinowski J."/>
            <person name="Ruckert C."/>
        </authorList>
    </citation>
    <scope>NUCLEOTIDE SEQUENCE</scope>
    <source>
        <strain evidence="2">CGMCC 1.10998</strain>
    </source>
</reference>